<dbReference type="Gene3D" id="1.25.40.10">
    <property type="entry name" value="Tetratricopeptide repeat domain"/>
    <property type="match status" value="1"/>
</dbReference>
<accession>A0A1X7TRG6</accession>
<name>A0A1X7TRG6_AMPQE</name>
<dbReference type="InterPro" id="IPR011990">
    <property type="entry name" value="TPR-like_helical_dom_sf"/>
</dbReference>
<evidence type="ECO:0000313" key="3">
    <source>
        <dbReference type="EnsemblMetazoa" id="Aqu2.1.17585_001"/>
    </source>
</evidence>
<organism evidence="3">
    <name type="scientific">Amphimedon queenslandica</name>
    <name type="common">Sponge</name>
    <dbReference type="NCBI Taxonomy" id="400682"/>
    <lineage>
        <taxon>Eukaryota</taxon>
        <taxon>Metazoa</taxon>
        <taxon>Porifera</taxon>
        <taxon>Demospongiae</taxon>
        <taxon>Heteroscleromorpha</taxon>
        <taxon>Haplosclerida</taxon>
        <taxon>Niphatidae</taxon>
        <taxon>Amphimedon</taxon>
    </lineage>
</organism>
<reference evidence="3" key="1">
    <citation type="submission" date="2017-05" db="UniProtKB">
        <authorList>
            <consortium name="EnsemblMetazoa"/>
        </authorList>
    </citation>
    <scope>IDENTIFICATION</scope>
</reference>
<evidence type="ECO:0000259" key="2">
    <source>
        <dbReference type="Pfam" id="PF12807"/>
    </source>
</evidence>
<evidence type="ECO:0000256" key="1">
    <source>
        <dbReference type="SAM" id="MobiDB-lite"/>
    </source>
</evidence>
<dbReference type="Pfam" id="PF12807">
    <property type="entry name" value="eIF3_p135"/>
    <property type="match status" value="1"/>
</dbReference>
<feature type="domain" description="CLU central" evidence="2">
    <location>
        <begin position="25"/>
        <end position="93"/>
    </location>
</feature>
<dbReference type="PANTHER" id="PTHR12601:SF6">
    <property type="entry name" value="CLUSTERED MITOCHONDRIA PROTEIN HOMOLOG"/>
    <property type="match status" value="1"/>
</dbReference>
<dbReference type="GO" id="GO:0005737">
    <property type="term" value="C:cytoplasm"/>
    <property type="evidence" value="ECO:0007669"/>
    <property type="project" value="TreeGrafter"/>
</dbReference>
<dbReference type="EnsemblMetazoa" id="Aqu2.1.17585_001">
    <property type="protein sequence ID" value="Aqu2.1.17585_001"/>
    <property type="gene ID" value="Aqu2.1.17585"/>
</dbReference>
<proteinExistence type="predicted"/>
<dbReference type="InterPro" id="IPR033646">
    <property type="entry name" value="CLU-central"/>
</dbReference>
<dbReference type="GO" id="GO:0048312">
    <property type="term" value="P:intracellular distribution of mitochondria"/>
    <property type="evidence" value="ECO:0007669"/>
    <property type="project" value="TreeGrafter"/>
</dbReference>
<dbReference type="AlphaFoldDB" id="A0A1X7TRG6"/>
<sequence>VAATKKKSKKKGGGSGGGGASGPVTKTTSAGKDLSQGKLWKLLVEDVLQHFLYTLEYNSVTHMCTTCGVSRVSLLREFCNKTGVQITLKDYKFSLTAPLNEGDLACIVPVVKHTDFKPLEASGLYELAQVQLQSGNIEVALDYLSGAVQLFAQFYIGLLLSNAGHYEESQAYLESARRLQNKFHGSQSITVATIHHLLANSLTHIGAFAEAKQNKRKAYNIYRTKFGPDHARTVQSFKKHECKVIINCELVVTGND</sequence>
<feature type="compositionally biased region" description="Basic residues" evidence="1">
    <location>
        <begin position="1"/>
        <end position="12"/>
    </location>
</feature>
<dbReference type="GO" id="GO:0003729">
    <property type="term" value="F:mRNA binding"/>
    <property type="evidence" value="ECO:0007669"/>
    <property type="project" value="TreeGrafter"/>
</dbReference>
<dbReference type="InterPro" id="IPR027523">
    <property type="entry name" value="CLU_prot"/>
</dbReference>
<dbReference type="SUPFAM" id="SSF48452">
    <property type="entry name" value="TPR-like"/>
    <property type="match status" value="1"/>
</dbReference>
<protein>
    <recommendedName>
        <fullName evidence="2">CLU central domain-containing protein</fullName>
    </recommendedName>
</protein>
<dbReference type="OrthoDB" id="1414216at2759"/>
<dbReference type="InParanoid" id="A0A1X7TRG6"/>
<feature type="region of interest" description="Disordered" evidence="1">
    <location>
        <begin position="1"/>
        <end position="31"/>
    </location>
</feature>
<dbReference type="PANTHER" id="PTHR12601">
    <property type="entry name" value="EUKARYOTIC TRANSLATION INITIATION FACTOR 3 SUBUNIT EIF-3"/>
    <property type="match status" value="1"/>
</dbReference>
<dbReference type="Pfam" id="PF13424">
    <property type="entry name" value="TPR_12"/>
    <property type="match status" value="1"/>
</dbReference>